<reference evidence="3 4" key="1">
    <citation type="journal article" date="2021" name="MBio">
        <title>Poor Competitiveness of Bradyrhizobium in Pigeon Pea Root Colonization in Indian Soils.</title>
        <authorList>
            <person name="Chalasani D."/>
            <person name="Basu A."/>
            <person name="Pullabhotla S.V.S.R.N."/>
            <person name="Jorrin B."/>
            <person name="Neal A.L."/>
            <person name="Poole P.S."/>
            <person name="Podile A.R."/>
            <person name="Tkacz A."/>
        </authorList>
    </citation>
    <scope>NUCLEOTIDE SEQUENCE [LARGE SCALE GENOMIC DNA]</scope>
    <source>
        <strain evidence="3 4">HU12</strain>
    </source>
</reference>
<feature type="coiled-coil region" evidence="1">
    <location>
        <begin position="81"/>
        <end position="117"/>
    </location>
</feature>
<accession>A0ABS7I1H2</accession>
<evidence type="ECO:0000313" key="4">
    <source>
        <dbReference type="Proteomes" id="UP000777440"/>
    </source>
</evidence>
<dbReference type="EMBL" id="JAEUAX010000012">
    <property type="protein sequence ID" value="MBW9111502.1"/>
    <property type="molecule type" value="Genomic_DNA"/>
</dbReference>
<evidence type="ECO:0000313" key="3">
    <source>
        <dbReference type="EMBL" id="MBW9111502.1"/>
    </source>
</evidence>
<keyword evidence="2" id="KW-0812">Transmembrane</keyword>
<evidence type="ECO:0000256" key="2">
    <source>
        <dbReference type="SAM" id="Phobius"/>
    </source>
</evidence>
<feature type="transmembrane region" description="Helical" evidence="2">
    <location>
        <begin position="6"/>
        <end position="24"/>
    </location>
</feature>
<name>A0ABS7I1H2_9MICO</name>
<proteinExistence type="predicted"/>
<organism evidence="3 4">
    <name type="scientific">Microbacterium ureisolvens</name>
    <dbReference type="NCBI Taxonomy" id="2781186"/>
    <lineage>
        <taxon>Bacteria</taxon>
        <taxon>Bacillati</taxon>
        <taxon>Actinomycetota</taxon>
        <taxon>Actinomycetes</taxon>
        <taxon>Micrococcales</taxon>
        <taxon>Microbacteriaceae</taxon>
        <taxon>Microbacterium</taxon>
    </lineage>
</organism>
<gene>
    <name evidence="3" type="ORF">JNB61_17155</name>
</gene>
<feature type="transmembrane region" description="Helical" evidence="2">
    <location>
        <begin position="193"/>
        <end position="212"/>
    </location>
</feature>
<keyword evidence="2" id="KW-1133">Transmembrane helix</keyword>
<dbReference type="Proteomes" id="UP000777440">
    <property type="component" value="Unassembled WGS sequence"/>
</dbReference>
<keyword evidence="4" id="KW-1185">Reference proteome</keyword>
<evidence type="ECO:0000256" key="1">
    <source>
        <dbReference type="SAM" id="Coils"/>
    </source>
</evidence>
<keyword evidence="1" id="KW-0175">Coiled coil</keyword>
<feature type="transmembrane region" description="Helical" evidence="2">
    <location>
        <begin position="169"/>
        <end position="187"/>
    </location>
</feature>
<dbReference type="RefSeq" id="WP_220292855.1">
    <property type="nucleotide sequence ID" value="NZ_JAEUAX010000012.1"/>
</dbReference>
<sequence length="341" mass="36488">MGGQVWGGGVIVLVAVALWLVYLLPSWHSRRQFDAAERNAVRLNQALRVLAETSETPEEVRLELNARTAAAQQKLAKRALAEREQAALEGARVDLEIARAEREAAEAAARIGVERARTDRVAAEAAARVDLERARAERAAAAAAARSDLAAVRSLPAARRARARRRFRLAATFAGVIGLGLAAWGVYETITSGAQTLMWAGVGLVAASVLVLRRLSRVAARAATRTTDAAPRRIGEVQDVALEREQREWAPRDLPRPLTASAGSRAAAVLDGEAARAALRQAALEEAMAARAAAQQPPSIDVARTARAAAAESEYARMGYVDDAEIEAHVRQLLTRRAAGE</sequence>
<comment type="caution">
    <text evidence="3">The sequence shown here is derived from an EMBL/GenBank/DDBJ whole genome shotgun (WGS) entry which is preliminary data.</text>
</comment>
<protein>
    <submittedName>
        <fullName evidence="3">Large exoprotein</fullName>
    </submittedName>
</protein>
<keyword evidence="2" id="KW-0472">Membrane</keyword>